<reference evidence="4" key="2">
    <citation type="submission" date="2015-01" db="EMBL/GenBank/DDBJ databases">
        <title>Evolutionary Origins and Diversification of the Mycorrhizal Mutualists.</title>
        <authorList>
            <consortium name="DOE Joint Genome Institute"/>
            <consortium name="Mycorrhizal Genomics Consortium"/>
            <person name="Kohler A."/>
            <person name="Kuo A."/>
            <person name="Nagy L.G."/>
            <person name="Floudas D."/>
            <person name="Copeland A."/>
            <person name="Barry K.W."/>
            <person name="Cichocki N."/>
            <person name="Veneault-Fourrey C."/>
            <person name="LaButti K."/>
            <person name="Lindquist E.A."/>
            <person name="Lipzen A."/>
            <person name="Lundell T."/>
            <person name="Morin E."/>
            <person name="Murat C."/>
            <person name="Riley R."/>
            <person name="Ohm R."/>
            <person name="Sun H."/>
            <person name="Tunlid A."/>
            <person name="Henrissat B."/>
            <person name="Grigoriev I.V."/>
            <person name="Hibbett D.S."/>
            <person name="Martin F."/>
        </authorList>
    </citation>
    <scope>NUCLEOTIDE SEQUENCE [LARGE SCALE GENOMIC DNA]</scope>
    <source>
        <strain evidence="4">UH-Slu-Lm8-n1</strain>
    </source>
</reference>
<accession>A0A0D0B1I0</accession>
<feature type="transmembrane region" description="Helical" evidence="2">
    <location>
        <begin position="389"/>
        <end position="409"/>
    </location>
</feature>
<gene>
    <name evidence="3" type="ORF">CY34DRAFT_11420</name>
</gene>
<keyword evidence="2" id="KW-0812">Transmembrane</keyword>
<evidence type="ECO:0000256" key="2">
    <source>
        <dbReference type="SAM" id="Phobius"/>
    </source>
</evidence>
<keyword evidence="4" id="KW-1185">Reference proteome</keyword>
<sequence>MPTPLSTLSQSCTSLSASQRASSSEGTTLASSSYSSSSTPNPFAYPAINITPSDITRNDRGRIIPKLSPEFKGFWIESGRTDFDNTQGYGDWTPHVHPDGALYYFDSKRRIYTDADLSVERELELINYYAERLLRQAREKAGFPCDTCELVLERIDINQLGYYFVEPGKRCILWLTAVPSWTITRNLERVQSHVQLKYAMEAEYWTHCMFFPNNWSLTPILLAELEKMIFHAVADSITSTTSIIPFDQEELAKMLDLTDRIKGGIDEPFLHAKSIVARFMENFALTKFFNFCGQPGARLNSDQAIFSKQKPRHSVFIQIVSICLFWAPCNYAKELDGIWVDKMINRVLWRQFVAKLNDDWSSLALTATVVLNANVAFLSLVVGDALPRTFSYISAMTSVGVVVLGLILVRQNQRKEQNSAEQANLLLTRMSHPVFGTEALAIIYSLPYALLMWSMVFFVIAFACMIFGSATPVTQGAFSATGGLVCVFVFWTVWTTRAASERKDLPAWH</sequence>
<feature type="transmembrane region" description="Helical" evidence="2">
    <location>
        <begin position="315"/>
        <end position="332"/>
    </location>
</feature>
<keyword evidence="2" id="KW-0472">Membrane</keyword>
<evidence type="ECO:0000256" key="1">
    <source>
        <dbReference type="SAM" id="MobiDB-lite"/>
    </source>
</evidence>
<feature type="region of interest" description="Disordered" evidence="1">
    <location>
        <begin position="1"/>
        <end position="39"/>
    </location>
</feature>
<dbReference type="HOGENOM" id="CLU_015091_2_2_1"/>
<dbReference type="AlphaFoldDB" id="A0A0D0B1I0"/>
<evidence type="ECO:0000313" key="4">
    <source>
        <dbReference type="Proteomes" id="UP000054485"/>
    </source>
</evidence>
<dbReference type="Proteomes" id="UP000054485">
    <property type="component" value="Unassembled WGS sequence"/>
</dbReference>
<dbReference type="InParanoid" id="A0A0D0B1I0"/>
<evidence type="ECO:0000313" key="3">
    <source>
        <dbReference type="EMBL" id="KIK43874.1"/>
    </source>
</evidence>
<feature type="transmembrane region" description="Helical" evidence="2">
    <location>
        <begin position="476"/>
        <end position="494"/>
    </location>
</feature>
<dbReference type="STRING" id="930992.A0A0D0B1I0"/>
<evidence type="ECO:0008006" key="5">
    <source>
        <dbReference type="Google" id="ProtNLM"/>
    </source>
</evidence>
<proteinExistence type="predicted"/>
<dbReference type="EMBL" id="KN835202">
    <property type="protein sequence ID" value="KIK43874.1"/>
    <property type="molecule type" value="Genomic_DNA"/>
</dbReference>
<reference evidence="3 4" key="1">
    <citation type="submission" date="2014-04" db="EMBL/GenBank/DDBJ databases">
        <authorList>
            <consortium name="DOE Joint Genome Institute"/>
            <person name="Kuo A."/>
            <person name="Ruytinx J."/>
            <person name="Rineau F."/>
            <person name="Colpaert J."/>
            <person name="Kohler A."/>
            <person name="Nagy L.G."/>
            <person name="Floudas D."/>
            <person name="Copeland A."/>
            <person name="Barry K.W."/>
            <person name="Cichocki N."/>
            <person name="Veneault-Fourrey C."/>
            <person name="LaButti K."/>
            <person name="Lindquist E.A."/>
            <person name="Lipzen A."/>
            <person name="Lundell T."/>
            <person name="Morin E."/>
            <person name="Murat C."/>
            <person name="Sun H."/>
            <person name="Tunlid A."/>
            <person name="Henrissat B."/>
            <person name="Grigoriev I.V."/>
            <person name="Hibbett D.S."/>
            <person name="Martin F."/>
            <person name="Nordberg H.P."/>
            <person name="Cantor M.N."/>
            <person name="Hua S.X."/>
        </authorList>
    </citation>
    <scope>NUCLEOTIDE SEQUENCE [LARGE SCALE GENOMIC DNA]</scope>
    <source>
        <strain evidence="3 4">UH-Slu-Lm8-n1</strain>
    </source>
</reference>
<dbReference type="OrthoDB" id="2657661at2759"/>
<feature type="transmembrane region" description="Helical" evidence="2">
    <location>
        <begin position="360"/>
        <end position="383"/>
    </location>
</feature>
<name>A0A0D0B1I0_9AGAM</name>
<keyword evidence="2" id="KW-1133">Transmembrane helix</keyword>
<protein>
    <recommendedName>
        <fullName evidence="5">WW domain-containing protein</fullName>
    </recommendedName>
</protein>
<feature type="transmembrane region" description="Helical" evidence="2">
    <location>
        <begin position="450"/>
        <end position="470"/>
    </location>
</feature>
<organism evidence="3 4">
    <name type="scientific">Suillus luteus UH-Slu-Lm8-n1</name>
    <dbReference type="NCBI Taxonomy" id="930992"/>
    <lineage>
        <taxon>Eukaryota</taxon>
        <taxon>Fungi</taxon>
        <taxon>Dikarya</taxon>
        <taxon>Basidiomycota</taxon>
        <taxon>Agaricomycotina</taxon>
        <taxon>Agaricomycetes</taxon>
        <taxon>Agaricomycetidae</taxon>
        <taxon>Boletales</taxon>
        <taxon>Suillineae</taxon>
        <taxon>Suillaceae</taxon>
        <taxon>Suillus</taxon>
    </lineage>
</organism>